<sequence length="225" mass="25890">MIRFVKGINTDIMNLNISNSLIESIFSPSSKDLYIDVADALLESNIDKEVLENIPIVSSIYNLYKSAVSISDRMFLKKILSFLSELDKIEKEKISSFYQKINTDEKFKKKVGDKLMFIVDRCEDDEKSKIVAKIFGAYICEKIKYSDFLNLARAIEFLSLDDIEHLLTSKYWDFSGDANLVNAGLVWQELTLGDEREDNLQFVIHMQLSQLGEKLKTILSDKNPY</sequence>
<name>A0ACD5BZN5_9SPHI</name>
<accession>A0ACD5BZN5</accession>
<evidence type="ECO:0000313" key="2">
    <source>
        <dbReference type="Proteomes" id="UP001485301"/>
    </source>
</evidence>
<reference evidence="1" key="1">
    <citation type="submission" date="2024-04" db="EMBL/GenBank/DDBJ databases">
        <title>Complete genome sequence of Sphingobacterium thalpophiium BAA-1094.</title>
        <authorList>
            <person name="Adaikpoh B.I."/>
        </authorList>
    </citation>
    <scope>NUCLEOTIDE SEQUENCE</scope>
    <source>
        <strain evidence="1">BAA-1094</strain>
    </source>
</reference>
<gene>
    <name evidence="1" type="ORF">AACH28_20005</name>
</gene>
<evidence type="ECO:0000313" key="1">
    <source>
        <dbReference type="EMBL" id="WZN54897.1"/>
    </source>
</evidence>
<keyword evidence="2" id="KW-1185">Reference proteome</keyword>
<protein>
    <submittedName>
        <fullName evidence="1">Uncharacterized protein</fullName>
    </submittedName>
</protein>
<dbReference type="EMBL" id="CP151087">
    <property type="protein sequence ID" value="WZN54897.1"/>
    <property type="molecule type" value="Genomic_DNA"/>
</dbReference>
<proteinExistence type="predicted"/>
<dbReference type="Proteomes" id="UP001485301">
    <property type="component" value="Chromosome"/>
</dbReference>
<organism evidence="1 2">
    <name type="scientific">Sphingobacterium thalpophilum</name>
    <dbReference type="NCBI Taxonomy" id="259"/>
    <lineage>
        <taxon>Bacteria</taxon>
        <taxon>Pseudomonadati</taxon>
        <taxon>Bacteroidota</taxon>
        <taxon>Sphingobacteriia</taxon>
        <taxon>Sphingobacteriales</taxon>
        <taxon>Sphingobacteriaceae</taxon>
        <taxon>Sphingobacterium</taxon>
    </lineage>
</organism>